<evidence type="ECO:0000313" key="1">
    <source>
        <dbReference type="EMBL" id="CAL1548958.1"/>
    </source>
</evidence>
<accession>A0AAV2IQU9</accession>
<gene>
    <name evidence="1" type="ORF">GSLYS_00022275001</name>
</gene>
<dbReference type="AlphaFoldDB" id="A0AAV2IQU9"/>
<protein>
    <submittedName>
        <fullName evidence="1">Uncharacterized protein</fullName>
    </submittedName>
</protein>
<name>A0AAV2IQU9_LYMST</name>
<dbReference type="EMBL" id="CAXITT010002386">
    <property type="protein sequence ID" value="CAL1548958.1"/>
    <property type="molecule type" value="Genomic_DNA"/>
</dbReference>
<keyword evidence="2" id="KW-1185">Reference proteome</keyword>
<comment type="caution">
    <text evidence="1">The sequence shown here is derived from an EMBL/GenBank/DDBJ whole genome shotgun (WGS) entry which is preliminary data.</text>
</comment>
<proteinExistence type="predicted"/>
<evidence type="ECO:0000313" key="2">
    <source>
        <dbReference type="Proteomes" id="UP001497497"/>
    </source>
</evidence>
<dbReference type="Proteomes" id="UP001497497">
    <property type="component" value="Unassembled WGS sequence"/>
</dbReference>
<sequence>MNPNHLTLSGAASTSTLSLASTDGRKSQPSSQFVNFIAVLSGYFTNAEETSSGVTSDSKYATKIVPTEIESDDGIVVLYGEHYFDNKLIQRILYVLDEKVRGEKFVIYPYALTSADSRLLVSRRGKFELNKPRLLLKDLGYDKACTREIEPMKNNPSGFVLTRWPFCMDNQKHPPIYTGTINCTLLDVIKDDVRYRKPGTIGHQITLHKTQSFEVPNVITEDISGFKNPCLS</sequence>
<reference evidence="1 2" key="1">
    <citation type="submission" date="2024-04" db="EMBL/GenBank/DDBJ databases">
        <authorList>
            <consortium name="Genoscope - CEA"/>
            <person name="William W."/>
        </authorList>
    </citation>
    <scope>NUCLEOTIDE SEQUENCE [LARGE SCALE GENOMIC DNA]</scope>
</reference>
<organism evidence="1 2">
    <name type="scientific">Lymnaea stagnalis</name>
    <name type="common">Great pond snail</name>
    <name type="synonym">Helix stagnalis</name>
    <dbReference type="NCBI Taxonomy" id="6523"/>
    <lineage>
        <taxon>Eukaryota</taxon>
        <taxon>Metazoa</taxon>
        <taxon>Spiralia</taxon>
        <taxon>Lophotrochozoa</taxon>
        <taxon>Mollusca</taxon>
        <taxon>Gastropoda</taxon>
        <taxon>Heterobranchia</taxon>
        <taxon>Euthyneura</taxon>
        <taxon>Panpulmonata</taxon>
        <taxon>Hygrophila</taxon>
        <taxon>Lymnaeoidea</taxon>
        <taxon>Lymnaeidae</taxon>
        <taxon>Lymnaea</taxon>
    </lineage>
</organism>